<name>A0A0R1XL93_9LACO</name>
<dbReference type="Pfam" id="PF04854">
    <property type="entry name" value="DUF624"/>
    <property type="match status" value="1"/>
</dbReference>
<dbReference type="RefSeq" id="WP_027828700.1">
    <property type="nucleotide sequence ID" value="NZ_AUEH01000026.1"/>
</dbReference>
<dbReference type="PATRIC" id="fig|1122147.4.peg.2201"/>
<feature type="transmembrane region" description="Helical" evidence="1">
    <location>
        <begin position="22"/>
        <end position="45"/>
    </location>
</feature>
<feature type="transmembrane region" description="Helical" evidence="1">
    <location>
        <begin position="143"/>
        <end position="170"/>
    </location>
</feature>
<dbReference type="Proteomes" id="UP000050949">
    <property type="component" value="Unassembled WGS sequence"/>
</dbReference>
<dbReference type="InterPro" id="IPR006938">
    <property type="entry name" value="DUF624"/>
</dbReference>
<evidence type="ECO:0000313" key="2">
    <source>
        <dbReference type="EMBL" id="KRM28038.1"/>
    </source>
</evidence>
<comment type="caution">
    <text evidence="2">The sequence shown here is derived from an EMBL/GenBank/DDBJ whole genome shotgun (WGS) entry which is preliminary data.</text>
</comment>
<dbReference type="EMBL" id="AZFW01000037">
    <property type="protein sequence ID" value="KRM28038.1"/>
    <property type="molecule type" value="Genomic_DNA"/>
</dbReference>
<evidence type="ECO:0000313" key="3">
    <source>
        <dbReference type="Proteomes" id="UP000050949"/>
    </source>
</evidence>
<feature type="transmembrane region" description="Helical" evidence="1">
    <location>
        <begin position="76"/>
        <end position="96"/>
    </location>
</feature>
<gene>
    <name evidence="2" type="ORF">FC91_GL002128</name>
</gene>
<evidence type="ECO:0008006" key="4">
    <source>
        <dbReference type="Google" id="ProtNLM"/>
    </source>
</evidence>
<keyword evidence="1" id="KW-1133">Transmembrane helix</keyword>
<keyword evidence="1" id="KW-0472">Membrane</keyword>
<dbReference type="OrthoDB" id="9814991at2"/>
<dbReference type="eggNOG" id="COG5578">
    <property type="taxonomic scope" value="Bacteria"/>
</dbReference>
<evidence type="ECO:0000256" key="1">
    <source>
        <dbReference type="SAM" id="Phobius"/>
    </source>
</evidence>
<dbReference type="AlphaFoldDB" id="A0A0R1XL93"/>
<keyword evidence="1" id="KW-0812">Transmembrane</keyword>
<organism evidence="2 3">
    <name type="scientific">Schleiferilactobacillus harbinensis DSM 16991</name>
    <dbReference type="NCBI Taxonomy" id="1122147"/>
    <lineage>
        <taxon>Bacteria</taxon>
        <taxon>Bacillati</taxon>
        <taxon>Bacillota</taxon>
        <taxon>Bacilli</taxon>
        <taxon>Lactobacillales</taxon>
        <taxon>Lactobacillaceae</taxon>
        <taxon>Schleiferilactobacillus</taxon>
    </lineage>
</organism>
<reference evidence="2 3" key="1">
    <citation type="journal article" date="2015" name="Genome Announc.">
        <title>Expanding the biotechnology potential of lactobacilli through comparative genomics of 213 strains and associated genera.</title>
        <authorList>
            <person name="Sun Z."/>
            <person name="Harris H.M."/>
            <person name="McCann A."/>
            <person name="Guo C."/>
            <person name="Argimon S."/>
            <person name="Zhang W."/>
            <person name="Yang X."/>
            <person name="Jeffery I.B."/>
            <person name="Cooney J.C."/>
            <person name="Kagawa T.F."/>
            <person name="Liu W."/>
            <person name="Song Y."/>
            <person name="Salvetti E."/>
            <person name="Wrobel A."/>
            <person name="Rasinkangas P."/>
            <person name="Parkhill J."/>
            <person name="Rea M.C."/>
            <person name="O'Sullivan O."/>
            <person name="Ritari J."/>
            <person name="Douillard F.P."/>
            <person name="Paul Ross R."/>
            <person name="Yang R."/>
            <person name="Briner A.E."/>
            <person name="Felis G.E."/>
            <person name="de Vos W.M."/>
            <person name="Barrangou R."/>
            <person name="Klaenhammer T.R."/>
            <person name="Caufield P.W."/>
            <person name="Cui Y."/>
            <person name="Zhang H."/>
            <person name="O'Toole P.W."/>
        </authorList>
    </citation>
    <scope>NUCLEOTIDE SEQUENCE [LARGE SCALE GENOMIC DNA]</scope>
    <source>
        <strain evidence="2 3">DSM 16991</strain>
    </source>
</reference>
<sequence length="219" mass="24159">MRIFTDQNNKVYQFMGRLVDLFILNVLFILTSLPVVTIGASRVALATVSIKLHQGTNEFVVTTYLRAWLSNFGRGTALFGVNLIAGTLLLGAYRLLPLLPLLGYLISVVGILTALFIFIPASLYSFAYAAYCDDGFWPTLRACLLVTLIKWQNSLILVVGFVALVCLITFSFFGALLVGFGLITIGFSGLAVILAGIFRRSFQPFEGNRHQHQAKELQL</sequence>
<protein>
    <recommendedName>
        <fullName evidence="4">Integral membrane protein</fullName>
    </recommendedName>
</protein>
<proteinExistence type="predicted"/>
<feature type="transmembrane region" description="Helical" evidence="1">
    <location>
        <begin position="176"/>
        <end position="198"/>
    </location>
</feature>
<feature type="transmembrane region" description="Helical" evidence="1">
    <location>
        <begin position="102"/>
        <end position="131"/>
    </location>
</feature>
<accession>A0A0R1XL93</accession>